<sequence length="61" mass="6813">MEKVMNAAHGSLNRRRGDDIKAEYVGLSSESLTLGEHASGTLQYVQATPCRRIHMDRVQNI</sequence>
<organism evidence="1 2">
    <name type="scientific">Liparis tanakae</name>
    <name type="common">Tanaka's snailfish</name>
    <dbReference type="NCBI Taxonomy" id="230148"/>
    <lineage>
        <taxon>Eukaryota</taxon>
        <taxon>Metazoa</taxon>
        <taxon>Chordata</taxon>
        <taxon>Craniata</taxon>
        <taxon>Vertebrata</taxon>
        <taxon>Euteleostomi</taxon>
        <taxon>Actinopterygii</taxon>
        <taxon>Neopterygii</taxon>
        <taxon>Teleostei</taxon>
        <taxon>Neoteleostei</taxon>
        <taxon>Acanthomorphata</taxon>
        <taxon>Eupercaria</taxon>
        <taxon>Perciformes</taxon>
        <taxon>Cottioidei</taxon>
        <taxon>Cottales</taxon>
        <taxon>Liparidae</taxon>
        <taxon>Liparis</taxon>
    </lineage>
</organism>
<dbReference type="Proteomes" id="UP000314294">
    <property type="component" value="Unassembled WGS sequence"/>
</dbReference>
<evidence type="ECO:0000313" key="1">
    <source>
        <dbReference type="EMBL" id="TNN42459.1"/>
    </source>
</evidence>
<dbReference type="EMBL" id="SRLO01001034">
    <property type="protein sequence ID" value="TNN42459.1"/>
    <property type="molecule type" value="Genomic_DNA"/>
</dbReference>
<dbReference type="AlphaFoldDB" id="A0A4Z2FMU2"/>
<protein>
    <submittedName>
        <fullName evidence="1">Uncharacterized protein</fullName>
    </submittedName>
</protein>
<accession>A0A4Z2FMU2</accession>
<reference evidence="1 2" key="1">
    <citation type="submission" date="2019-03" db="EMBL/GenBank/DDBJ databases">
        <title>First draft genome of Liparis tanakae, snailfish: a comprehensive survey of snailfish specific genes.</title>
        <authorList>
            <person name="Kim W."/>
            <person name="Song I."/>
            <person name="Jeong J.-H."/>
            <person name="Kim D."/>
            <person name="Kim S."/>
            <person name="Ryu S."/>
            <person name="Song J.Y."/>
            <person name="Lee S.K."/>
        </authorList>
    </citation>
    <scope>NUCLEOTIDE SEQUENCE [LARGE SCALE GENOMIC DNA]</scope>
    <source>
        <tissue evidence="1">Muscle</tissue>
    </source>
</reference>
<name>A0A4Z2FMU2_9TELE</name>
<comment type="caution">
    <text evidence="1">The sequence shown here is derived from an EMBL/GenBank/DDBJ whole genome shotgun (WGS) entry which is preliminary data.</text>
</comment>
<evidence type="ECO:0000313" key="2">
    <source>
        <dbReference type="Proteomes" id="UP000314294"/>
    </source>
</evidence>
<keyword evidence="2" id="KW-1185">Reference proteome</keyword>
<gene>
    <name evidence="1" type="ORF">EYF80_047355</name>
</gene>
<proteinExistence type="predicted"/>